<dbReference type="EMBL" id="LR798254">
    <property type="protein sequence ID" value="CAB5217929.1"/>
    <property type="molecule type" value="Genomic_DNA"/>
</dbReference>
<dbReference type="InterPro" id="IPR011856">
    <property type="entry name" value="tRNA_endonuc-like_dom_sf"/>
</dbReference>
<dbReference type="GO" id="GO:0003676">
    <property type="term" value="F:nucleic acid binding"/>
    <property type="evidence" value="ECO:0007669"/>
    <property type="project" value="InterPro"/>
</dbReference>
<evidence type="ECO:0000313" key="1">
    <source>
        <dbReference type="EMBL" id="CAB5217929.1"/>
    </source>
</evidence>
<dbReference type="Gene3D" id="3.40.1350.10">
    <property type="match status" value="1"/>
</dbReference>
<protein>
    <recommendedName>
        <fullName evidence="2">VRR-NUC domain containing protein</fullName>
    </recommendedName>
</protein>
<evidence type="ECO:0008006" key="2">
    <source>
        <dbReference type="Google" id="ProtNLM"/>
    </source>
</evidence>
<gene>
    <name evidence="1" type="ORF">UFOVP202_25</name>
</gene>
<organism evidence="1">
    <name type="scientific">uncultured Caudovirales phage</name>
    <dbReference type="NCBI Taxonomy" id="2100421"/>
    <lineage>
        <taxon>Viruses</taxon>
        <taxon>Duplodnaviria</taxon>
        <taxon>Heunggongvirae</taxon>
        <taxon>Uroviricota</taxon>
        <taxon>Caudoviricetes</taxon>
        <taxon>Peduoviridae</taxon>
        <taxon>Maltschvirus</taxon>
        <taxon>Maltschvirus maltsch</taxon>
    </lineage>
</organism>
<accession>A0A6J7WIR0</accession>
<reference evidence="1" key="1">
    <citation type="submission" date="2020-05" db="EMBL/GenBank/DDBJ databases">
        <authorList>
            <person name="Chiriac C."/>
            <person name="Salcher M."/>
            <person name="Ghai R."/>
            <person name="Kavagutti S V."/>
        </authorList>
    </citation>
    <scope>NUCLEOTIDE SEQUENCE</scope>
</reference>
<sequence>MSFAKKVDKNQADVVKALRDYGADVHLLHMVGAGIPDLLVAYEGQTILMEVKDGADKKFTPDQIKFIAGWKGGHLYRVNSSEEALDVLKSLKME</sequence>
<name>A0A6J7WIR0_9CAUD</name>
<proteinExistence type="predicted"/>